<dbReference type="PANTHER" id="PTHR12128">
    <property type="entry name" value="DIHYDRODIPICOLINATE SYNTHASE"/>
    <property type="match status" value="1"/>
</dbReference>
<gene>
    <name evidence="3" type="ORF">BJX66DRAFT_344205</name>
</gene>
<evidence type="ECO:0008006" key="5">
    <source>
        <dbReference type="Google" id="ProtNLM"/>
    </source>
</evidence>
<accession>A0ABR4FM22</accession>
<dbReference type="CDD" id="cd00408">
    <property type="entry name" value="DHDPS-like"/>
    <property type="match status" value="1"/>
</dbReference>
<sequence length="322" mass="34833">MRSLPTGIYTPLPCFFNEHEDLDLKAFNKHVKFIAAAGTVPVVSGTMGEAVHLSHEEKAQLVRTARSALDEINLPGVPVVAGASAPSTRESIHLCKEAAAAGADFVMVIPPGYYAGALLSDTRSIREFFVQIAEASPVPVILYNFPAVSGGIDMDSDLITDIVKASSNVCGVKLTCANVGKLTRIVAAVSAPDFMTKYPRRFDFPFRVIDGFIDFLLPSISVGAAGAISGLPNIAPKTCVRLWDLCQKGEWAEAQQLQNVISLADGIALKIGIAGMKKLLHRRFGYRERPRLPLLPMADSAVDQVVENPYWKGLLEVEEKLE</sequence>
<comment type="similarity">
    <text evidence="2">Belongs to the DapA family.</text>
</comment>
<evidence type="ECO:0000256" key="2">
    <source>
        <dbReference type="PIRNR" id="PIRNR001365"/>
    </source>
</evidence>
<keyword evidence="1 2" id="KW-0456">Lyase</keyword>
<dbReference type="InterPro" id="IPR002220">
    <property type="entry name" value="DapA-like"/>
</dbReference>
<evidence type="ECO:0000313" key="4">
    <source>
        <dbReference type="Proteomes" id="UP001610563"/>
    </source>
</evidence>
<dbReference type="PIRSF" id="PIRSF001365">
    <property type="entry name" value="DHDPS"/>
    <property type="match status" value="1"/>
</dbReference>
<name>A0ABR4FM22_9EURO</name>
<dbReference type="Proteomes" id="UP001610563">
    <property type="component" value="Unassembled WGS sequence"/>
</dbReference>
<keyword evidence="4" id="KW-1185">Reference proteome</keyword>
<organism evidence="3 4">
    <name type="scientific">Aspergillus keveii</name>
    <dbReference type="NCBI Taxonomy" id="714993"/>
    <lineage>
        <taxon>Eukaryota</taxon>
        <taxon>Fungi</taxon>
        <taxon>Dikarya</taxon>
        <taxon>Ascomycota</taxon>
        <taxon>Pezizomycotina</taxon>
        <taxon>Eurotiomycetes</taxon>
        <taxon>Eurotiomycetidae</taxon>
        <taxon>Eurotiales</taxon>
        <taxon>Aspergillaceae</taxon>
        <taxon>Aspergillus</taxon>
        <taxon>Aspergillus subgen. Nidulantes</taxon>
    </lineage>
</organism>
<proteinExistence type="inferred from homology"/>
<dbReference type="SMART" id="SM01130">
    <property type="entry name" value="DHDPS"/>
    <property type="match status" value="1"/>
</dbReference>
<comment type="caution">
    <text evidence="3">The sequence shown here is derived from an EMBL/GenBank/DDBJ whole genome shotgun (WGS) entry which is preliminary data.</text>
</comment>
<dbReference type="PANTHER" id="PTHR12128:SF66">
    <property type="entry name" value="4-HYDROXY-2-OXOGLUTARATE ALDOLASE, MITOCHONDRIAL"/>
    <property type="match status" value="1"/>
</dbReference>
<dbReference type="PRINTS" id="PR00146">
    <property type="entry name" value="DHPICSNTHASE"/>
</dbReference>
<dbReference type="SUPFAM" id="SSF51569">
    <property type="entry name" value="Aldolase"/>
    <property type="match status" value="1"/>
</dbReference>
<protein>
    <recommendedName>
        <fullName evidence="5">Dihydrodipicolinate synthetase family protein</fullName>
    </recommendedName>
</protein>
<dbReference type="Pfam" id="PF00701">
    <property type="entry name" value="DHDPS"/>
    <property type="match status" value="1"/>
</dbReference>
<dbReference type="InterPro" id="IPR013785">
    <property type="entry name" value="Aldolase_TIM"/>
</dbReference>
<evidence type="ECO:0000256" key="1">
    <source>
        <dbReference type="ARBA" id="ARBA00023239"/>
    </source>
</evidence>
<reference evidence="3 4" key="1">
    <citation type="submission" date="2024-07" db="EMBL/GenBank/DDBJ databases">
        <title>Section-level genome sequencing and comparative genomics of Aspergillus sections Usti and Cavernicolus.</title>
        <authorList>
            <consortium name="Lawrence Berkeley National Laboratory"/>
            <person name="Nybo J.L."/>
            <person name="Vesth T.C."/>
            <person name="Theobald S."/>
            <person name="Frisvad J.C."/>
            <person name="Larsen T.O."/>
            <person name="Kjaerboelling I."/>
            <person name="Rothschild-Mancinelli K."/>
            <person name="Lyhne E.K."/>
            <person name="Kogle M.E."/>
            <person name="Barry K."/>
            <person name="Clum A."/>
            <person name="Na H."/>
            <person name="Ledsgaard L."/>
            <person name="Lin J."/>
            <person name="Lipzen A."/>
            <person name="Kuo A."/>
            <person name="Riley R."/>
            <person name="Mondo S."/>
            <person name="Labutti K."/>
            <person name="Haridas S."/>
            <person name="Pangalinan J."/>
            <person name="Salamov A.A."/>
            <person name="Simmons B.A."/>
            <person name="Magnuson J.K."/>
            <person name="Chen J."/>
            <person name="Drula E."/>
            <person name="Henrissat B."/>
            <person name="Wiebenga A."/>
            <person name="Lubbers R.J."/>
            <person name="Gomes A.C."/>
            <person name="Makela M.R."/>
            <person name="Stajich J."/>
            <person name="Grigoriev I.V."/>
            <person name="Mortensen U.H."/>
            <person name="De Vries R.P."/>
            <person name="Baker S.E."/>
            <person name="Andersen M.R."/>
        </authorList>
    </citation>
    <scope>NUCLEOTIDE SEQUENCE [LARGE SCALE GENOMIC DNA]</scope>
    <source>
        <strain evidence="3 4">CBS 209.92</strain>
    </source>
</reference>
<evidence type="ECO:0000313" key="3">
    <source>
        <dbReference type="EMBL" id="KAL2784280.1"/>
    </source>
</evidence>
<dbReference type="EMBL" id="JBFTWV010000186">
    <property type="protein sequence ID" value="KAL2784280.1"/>
    <property type="molecule type" value="Genomic_DNA"/>
</dbReference>
<dbReference type="Gene3D" id="3.20.20.70">
    <property type="entry name" value="Aldolase class I"/>
    <property type="match status" value="1"/>
</dbReference>